<evidence type="ECO:0000313" key="8">
    <source>
        <dbReference type="EMBL" id="QJW85388.1"/>
    </source>
</evidence>
<feature type="domain" description="PAC" evidence="7">
    <location>
        <begin position="84"/>
        <end position="137"/>
    </location>
</feature>
<sequence length="375" mass="41420">MGHAREPEPAFELVHRWLEHSSDHALVVLDPAGLVVGWLAGSEDILGFTADEALGRHIAFIFTDDDKAKGYPDYELKVAARDSHSEDSRWHARRDGTRIWVSGTVSAVKEPGGELLGFVKLMRDHTDLRTQLERFENQVDQLAEAREKTHLFLKTLGHELRNPLGVLSNTQQILGRLVSEERTRKAVEQFGAQVAVLRRLADDLMDVSRLELGKLELARERADLREILQVAAASFEEAARRKSITLETLLPPTPLWVDVDRARIQQVVLNLLGNAIKYTHVGGSVWIKATQEADEIVAWVQDTGIGIFPPLLPRIFDLFSQAPEGHGMSEGGIGVGLALVRQLVELHGGSVQAKSSGLGKGSEFSFRLPAVPDLA</sequence>
<name>A0ABX6P7Q3_9BURK</name>
<evidence type="ECO:0000259" key="6">
    <source>
        <dbReference type="PROSITE" id="PS50112"/>
    </source>
</evidence>
<dbReference type="InterPro" id="IPR003594">
    <property type="entry name" value="HATPase_dom"/>
</dbReference>
<evidence type="ECO:0000259" key="7">
    <source>
        <dbReference type="PROSITE" id="PS50113"/>
    </source>
</evidence>
<dbReference type="PROSITE" id="PS50113">
    <property type="entry name" value="PAC"/>
    <property type="match status" value="1"/>
</dbReference>
<dbReference type="Pfam" id="PF00512">
    <property type="entry name" value="HisKA"/>
    <property type="match status" value="1"/>
</dbReference>
<dbReference type="InterPro" id="IPR005467">
    <property type="entry name" value="His_kinase_dom"/>
</dbReference>
<dbReference type="CDD" id="cd00130">
    <property type="entry name" value="PAS"/>
    <property type="match status" value="1"/>
</dbReference>
<dbReference type="SUPFAM" id="SSF47384">
    <property type="entry name" value="Homodimeric domain of signal transducing histidine kinase"/>
    <property type="match status" value="1"/>
</dbReference>
<dbReference type="InterPro" id="IPR036890">
    <property type="entry name" value="HATPase_C_sf"/>
</dbReference>
<accession>A0ABX6P7Q3</accession>
<dbReference type="PRINTS" id="PR00344">
    <property type="entry name" value="BCTRLSENSOR"/>
</dbReference>
<gene>
    <name evidence="8" type="ORF">HK414_24500</name>
</gene>
<keyword evidence="8" id="KW-0808">Transferase</keyword>
<dbReference type="CDD" id="cd00082">
    <property type="entry name" value="HisKA"/>
    <property type="match status" value="1"/>
</dbReference>
<keyword evidence="8" id="KW-0418">Kinase</keyword>
<dbReference type="GO" id="GO:0016301">
    <property type="term" value="F:kinase activity"/>
    <property type="evidence" value="ECO:0007669"/>
    <property type="project" value="UniProtKB-KW"/>
</dbReference>
<dbReference type="EMBL" id="CP053418">
    <property type="protein sequence ID" value="QJW85388.1"/>
    <property type="molecule type" value="Genomic_DNA"/>
</dbReference>
<dbReference type="NCBIfam" id="TIGR00229">
    <property type="entry name" value="sensory_box"/>
    <property type="match status" value="1"/>
</dbReference>
<feature type="domain" description="Histidine kinase" evidence="5">
    <location>
        <begin position="155"/>
        <end position="372"/>
    </location>
</feature>
<dbReference type="PROSITE" id="PS50112">
    <property type="entry name" value="PAS"/>
    <property type="match status" value="1"/>
</dbReference>
<evidence type="ECO:0000256" key="4">
    <source>
        <dbReference type="SAM" id="Coils"/>
    </source>
</evidence>
<dbReference type="EC" id="2.7.13.3" evidence="2"/>
<feature type="coiled-coil region" evidence="4">
    <location>
        <begin position="118"/>
        <end position="148"/>
    </location>
</feature>
<evidence type="ECO:0000259" key="5">
    <source>
        <dbReference type="PROSITE" id="PS50109"/>
    </source>
</evidence>
<dbReference type="InterPro" id="IPR003661">
    <property type="entry name" value="HisK_dim/P_dom"/>
</dbReference>
<dbReference type="Gene3D" id="3.30.450.20">
    <property type="entry name" value="PAS domain"/>
    <property type="match status" value="1"/>
</dbReference>
<dbReference type="Gene3D" id="1.10.287.130">
    <property type="match status" value="1"/>
</dbReference>
<dbReference type="InterPro" id="IPR035965">
    <property type="entry name" value="PAS-like_dom_sf"/>
</dbReference>
<dbReference type="SMART" id="SM00387">
    <property type="entry name" value="HATPase_c"/>
    <property type="match status" value="1"/>
</dbReference>
<dbReference type="SUPFAM" id="SSF55874">
    <property type="entry name" value="ATPase domain of HSP90 chaperone/DNA topoisomerase II/histidine kinase"/>
    <property type="match status" value="1"/>
</dbReference>
<dbReference type="PROSITE" id="PS50109">
    <property type="entry name" value="HIS_KIN"/>
    <property type="match status" value="1"/>
</dbReference>
<evidence type="ECO:0000256" key="3">
    <source>
        <dbReference type="ARBA" id="ARBA00022553"/>
    </source>
</evidence>
<reference evidence="8 9" key="2">
    <citation type="submission" date="2020-05" db="EMBL/GenBank/DDBJ databases">
        <authorList>
            <person name="Khan S.A."/>
            <person name="Jeon C.O."/>
            <person name="Chun B.H."/>
        </authorList>
    </citation>
    <scope>NUCLEOTIDE SEQUENCE [LARGE SCALE GENOMIC DNA]</scope>
    <source>
        <strain evidence="8 9">H242</strain>
    </source>
</reference>
<evidence type="ECO:0000313" key="9">
    <source>
        <dbReference type="Proteomes" id="UP000500826"/>
    </source>
</evidence>
<dbReference type="SMART" id="SM00388">
    <property type="entry name" value="HisKA"/>
    <property type="match status" value="1"/>
</dbReference>
<keyword evidence="9" id="KW-1185">Reference proteome</keyword>
<dbReference type="Gene3D" id="3.30.565.10">
    <property type="entry name" value="Histidine kinase-like ATPase, C-terminal domain"/>
    <property type="match status" value="1"/>
</dbReference>
<organism evidence="8 9">
    <name type="scientific">Ramlibacter terrae</name>
    <dbReference type="NCBI Taxonomy" id="2732511"/>
    <lineage>
        <taxon>Bacteria</taxon>
        <taxon>Pseudomonadati</taxon>
        <taxon>Pseudomonadota</taxon>
        <taxon>Betaproteobacteria</taxon>
        <taxon>Burkholderiales</taxon>
        <taxon>Comamonadaceae</taxon>
        <taxon>Ramlibacter</taxon>
    </lineage>
</organism>
<evidence type="ECO:0000256" key="2">
    <source>
        <dbReference type="ARBA" id="ARBA00012438"/>
    </source>
</evidence>
<dbReference type="Pfam" id="PF13426">
    <property type="entry name" value="PAS_9"/>
    <property type="match status" value="1"/>
</dbReference>
<dbReference type="InterPro" id="IPR000700">
    <property type="entry name" value="PAS-assoc_C"/>
</dbReference>
<dbReference type="Proteomes" id="UP000500826">
    <property type="component" value="Chromosome"/>
</dbReference>
<keyword evidence="4" id="KW-0175">Coiled coil</keyword>
<dbReference type="InterPro" id="IPR000014">
    <property type="entry name" value="PAS"/>
</dbReference>
<protein>
    <recommendedName>
        <fullName evidence="2">histidine kinase</fullName>
        <ecNumber evidence="2">2.7.13.3</ecNumber>
    </recommendedName>
</protein>
<dbReference type="PANTHER" id="PTHR43547">
    <property type="entry name" value="TWO-COMPONENT HISTIDINE KINASE"/>
    <property type="match status" value="1"/>
</dbReference>
<reference evidence="8 9" key="1">
    <citation type="submission" date="2020-05" db="EMBL/GenBank/DDBJ databases">
        <title>Ramlibacter rhizophilus sp. nov., isolated from rhizosphere soil of national flower Mugunghwa from South Korea.</title>
        <authorList>
            <person name="Zheng-Fei Y."/>
            <person name="Huan T."/>
        </authorList>
    </citation>
    <scope>NUCLEOTIDE SEQUENCE [LARGE SCALE GENOMIC DNA]</scope>
    <source>
        <strain evidence="8 9">H242</strain>
    </source>
</reference>
<dbReference type="InterPro" id="IPR036097">
    <property type="entry name" value="HisK_dim/P_sf"/>
</dbReference>
<dbReference type="PANTHER" id="PTHR43547:SF2">
    <property type="entry name" value="HYBRID SIGNAL TRANSDUCTION HISTIDINE KINASE C"/>
    <property type="match status" value="1"/>
</dbReference>
<proteinExistence type="predicted"/>
<dbReference type="InterPro" id="IPR004358">
    <property type="entry name" value="Sig_transdc_His_kin-like_C"/>
</dbReference>
<feature type="domain" description="PAS" evidence="6">
    <location>
        <begin position="10"/>
        <end position="65"/>
    </location>
</feature>
<keyword evidence="3" id="KW-0597">Phosphoprotein</keyword>
<evidence type="ECO:0000256" key="1">
    <source>
        <dbReference type="ARBA" id="ARBA00000085"/>
    </source>
</evidence>
<dbReference type="SUPFAM" id="SSF55785">
    <property type="entry name" value="PYP-like sensor domain (PAS domain)"/>
    <property type="match status" value="1"/>
</dbReference>
<comment type="catalytic activity">
    <reaction evidence="1">
        <text>ATP + protein L-histidine = ADP + protein N-phospho-L-histidine.</text>
        <dbReference type="EC" id="2.7.13.3"/>
    </reaction>
</comment>
<dbReference type="Pfam" id="PF02518">
    <property type="entry name" value="HATPase_c"/>
    <property type="match status" value="1"/>
</dbReference>